<dbReference type="InterPro" id="IPR011048">
    <property type="entry name" value="Haem_d1_sf"/>
</dbReference>
<keyword evidence="3" id="KW-1185">Reference proteome</keyword>
<dbReference type="GO" id="GO:0005829">
    <property type="term" value="C:cytosol"/>
    <property type="evidence" value="ECO:0007669"/>
    <property type="project" value="TreeGrafter"/>
</dbReference>
<dbReference type="PANTHER" id="PTHR30344">
    <property type="entry name" value="6-PHOSPHOGLUCONOLACTONASE-RELATED"/>
    <property type="match status" value="1"/>
</dbReference>
<proteinExistence type="inferred from homology"/>
<dbReference type="PATRIC" id="fig|1423807.3.peg.2070"/>
<dbReference type="EMBL" id="AZGF01000005">
    <property type="protein sequence ID" value="KRM12839.1"/>
    <property type="molecule type" value="Genomic_DNA"/>
</dbReference>
<name>A0A0R1W5B3_9LACO</name>
<comment type="caution">
    <text evidence="2">The sequence shown here is derived from an EMBL/GenBank/DDBJ whole genome shotgun (WGS) entry which is preliminary data.</text>
</comment>
<dbReference type="STRING" id="1423807.FD16_GL002018"/>
<evidence type="ECO:0000313" key="2">
    <source>
        <dbReference type="EMBL" id="KRM12839.1"/>
    </source>
</evidence>
<dbReference type="PANTHER" id="PTHR30344:SF1">
    <property type="entry name" value="6-PHOSPHOGLUCONOLACTONASE"/>
    <property type="match status" value="1"/>
</dbReference>
<organism evidence="2 3">
    <name type="scientific">Paucilactobacillus suebicus DSM 5007 = KCTC 3549</name>
    <dbReference type="NCBI Taxonomy" id="1423807"/>
    <lineage>
        <taxon>Bacteria</taxon>
        <taxon>Bacillati</taxon>
        <taxon>Bacillota</taxon>
        <taxon>Bacilli</taxon>
        <taxon>Lactobacillales</taxon>
        <taxon>Lactobacillaceae</taxon>
        <taxon>Paucilactobacillus</taxon>
    </lineage>
</organism>
<dbReference type="InterPro" id="IPR015943">
    <property type="entry name" value="WD40/YVTN_repeat-like_dom_sf"/>
</dbReference>
<dbReference type="Proteomes" id="UP000051820">
    <property type="component" value="Unassembled WGS sequence"/>
</dbReference>
<evidence type="ECO:0008006" key="4">
    <source>
        <dbReference type="Google" id="ProtNLM"/>
    </source>
</evidence>
<dbReference type="AlphaFoldDB" id="A0A0R1W5B3"/>
<dbReference type="eggNOG" id="COG2706">
    <property type="taxonomic scope" value="Bacteria"/>
</dbReference>
<gene>
    <name evidence="2" type="ORF">FD16_GL002018</name>
</gene>
<sequence length="348" mass="39269">MIIMEKYFLGTYTKRNLSHGIYTFDFDPDHQVASNLKLFAEAGDPFYLTNGPDNLLYSIDYNRHTDKPGGIKALSKEFESPTVKYSVYDATASGTYIDYDAENQLVFTANYDINEISIYSTRNNKFTLLDRTHDVGQLGPEPEQADGPHPHFINYTPDHRLVVCDLGIDTILTYNITNDYKFELVATLKMPAGFGPRHLRFNHDQNIAYAVGELSSDLATLKYDPKLGQFSIVDIISTIPANWHTHNGAAAIRISADNRFVYVSNRGYNSVVVYKIAANGSVEQIQNVHTNGDFPWDIQFSKSEQSLLVANQRSNSLSVFQRNTENGKLKLLNSDFMIPEPLAILRTE</sequence>
<dbReference type="SUPFAM" id="SSF51004">
    <property type="entry name" value="C-terminal (heme d1) domain of cytochrome cd1-nitrite reductase"/>
    <property type="match status" value="1"/>
</dbReference>
<dbReference type="Pfam" id="PF10282">
    <property type="entry name" value="Lactonase"/>
    <property type="match status" value="1"/>
</dbReference>
<evidence type="ECO:0000313" key="3">
    <source>
        <dbReference type="Proteomes" id="UP000051820"/>
    </source>
</evidence>
<reference evidence="2 3" key="1">
    <citation type="journal article" date="2015" name="Genome Announc.">
        <title>Expanding the biotechnology potential of lactobacilli through comparative genomics of 213 strains and associated genera.</title>
        <authorList>
            <person name="Sun Z."/>
            <person name="Harris H.M."/>
            <person name="McCann A."/>
            <person name="Guo C."/>
            <person name="Argimon S."/>
            <person name="Zhang W."/>
            <person name="Yang X."/>
            <person name="Jeffery I.B."/>
            <person name="Cooney J.C."/>
            <person name="Kagawa T.F."/>
            <person name="Liu W."/>
            <person name="Song Y."/>
            <person name="Salvetti E."/>
            <person name="Wrobel A."/>
            <person name="Rasinkangas P."/>
            <person name="Parkhill J."/>
            <person name="Rea M.C."/>
            <person name="O'Sullivan O."/>
            <person name="Ritari J."/>
            <person name="Douillard F.P."/>
            <person name="Paul Ross R."/>
            <person name="Yang R."/>
            <person name="Briner A.E."/>
            <person name="Felis G.E."/>
            <person name="de Vos W.M."/>
            <person name="Barrangou R."/>
            <person name="Klaenhammer T.R."/>
            <person name="Caufield P.W."/>
            <person name="Cui Y."/>
            <person name="Zhang H."/>
            <person name="O'Toole P.W."/>
        </authorList>
    </citation>
    <scope>NUCLEOTIDE SEQUENCE [LARGE SCALE GENOMIC DNA]</scope>
    <source>
        <strain evidence="2 3">DSM 5007</strain>
    </source>
</reference>
<dbReference type="InterPro" id="IPR019405">
    <property type="entry name" value="Lactonase_7-beta_prop"/>
</dbReference>
<dbReference type="Gene3D" id="2.130.10.10">
    <property type="entry name" value="YVTN repeat-like/Quinoprotein amine dehydrogenase"/>
    <property type="match status" value="1"/>
</dbReference>
<comment type="similarity">
    <text evidence="1">Belongs to the cycloisomerase 2 family.</text>
</comment>
<dbReference type="InterPro" id="IPR050282">
    <property type="entry name" value="Cycloisomerase_2"/>
</dbReference>
<protein>
    <recommendedName>
        <fullName evidence="4">6-phosphogluconolactonase</fullName>
    </recommendedName>
</protein>
<dbReference type="GO" id="GO:0017057">
    <property type="term" value="F:6-phosphogluconolactonase activity"/>
    <property type="evidence" value="ECO:0007669"/>
    <property type="project" value="TreeGrafter"/>
</dbReference>
<evidence type="ECO:0000256" key="1">
    <source>
        <dbReference type="ARBA" id="ARBA00005564"/>
    </source>
</evidence>
<accession>A0A0R1W5B3</accession>